<evidence type="ECO:0000313" key="2">
    <source>
        <dbReference type="EMBL" id="EFX72819.1"/>
    </source>
</evidence>
<protein>
    <submittedName>
        <fullName evidence="2">Uncharacterized protein</fullName>
    </submittedName>
</protein>
<evidence type="ECO:0000256" key="1">
    <source>
        <dbReference type="SAM" id="Coils"/>
    </source>
</evidence>
<dbReference type="Proteomes" id="UP000000305">
    <property type="component" value="Unassembled WGS sequence"/>
</dbReference>
<proteinExistence type="predicted"/>
<dbReference type="OrthoDB" id="102442at2759"/>
<dbReference type="KEGG" id="dpx:DAPPUDRAFT_325877"/>
<name>E9H616_DAPPU</name>
<feature type="coiled-coil region" evidence="1">
    <location>
        <begin position="5"/>
        <end position="74"/>
    </location>
</feature>
<keyword evidence="1" id="KW-0175">Coiled coil</keyword>
<dbReference type="PhylomeDB" id="E9H616"/>
<evidence type="ECO:0000313" key="3">
    <source>
        <dbReference type="Proteomes" id="UP000000305"/>
    </source>
</evidence>
<keyword evidence="3" id="KW-1185">Reference proteome</keyword>
<dbReference type="InParanoid" id="E9H616"/>
<dbReference type="HOGENOM" id="CLU_2401893_0_0_1"/>
<accession>E9H616</accession>
<gene>
    <name evidence="2" type="ORF">DAPPUDRAFT_325877</name>
</gene>
<reference evidence="2 3" key="1">
    <citation type="journal article" date="2011" name="Science">
        <title>The ecoresponsive genome of Daphnia pulex.</title>
        <authorList>
            <person name="Colbourne J.K."/>
            <person name="Pfrender M.E."/>
            <person name="Gilbert D."/>
            <person name="Thomas W.K."/>
            <person name="Tucker A."/>
            <person name="Oakley T.H."/>
            <person name="Tokishita S."/>
            <person name="Aerts A."/>
            <person name="Arnold G.J."/>
            <person name="Basu M.K."/>
            <person name="Bauer D.J."/>
            <person name="Caceres C.E."/>
            <person name="Carmel L."/>
            <person name="Casola C."/>
            <person name="Choi J.H."/>
            <person name="Detter J.C."/>
            <person name="Dong Q."/>
            <person name="Dusheyko S."/>
            <person name="Eads B.D."/>
            <person name="Frohlich T."/>
            <person name="Geiler-Samerotte K.A."/>
            <person name="Gerlach D."/>
            <person name="Hatcher P."/>
            <person name="Jogdeo S."/>
            <person name="Krijgsveld J."/>
            <person name="Kriventseva E.V."/>
            <person name="Kultz D."/>
            <person name="Laforsch C."/>
            <person name="Lindquist E."/>
            <person name="Lopez J."/>
            <person name="Manak J.R."/>
            <person name="Muller J."/>
            <person name="Pangilinan J."/>
            <person name="Patwardhan R.P."/>
            <person name="Pitluck S."/>
            <person name="Pritham E.J."/>
            <person name="Rechtsteiner A."/>
            <person name="Rho M."/>
            <person name="Rogozin I.B."/>
            <person name="Sakarya O."/>
            <person name="Salamov A."/>
            <person name="Schaack S."/>
            <person name="Shapiro H."/>
            <person name="Shiga Y."/>
            <person name="Skalitzky C."/>
            <person name="Smith Z."/>
            <person name="Souvorov A."/>
            <person name="Sung W."/>
            <person name="Tang Z."/>
            <person name="Tsuchiya D."/>
            <person name="Tu H."/>
            <person name="Vos H."/>
            <person name="Wang M."/>
            <person name="Wolf Y.I."/>
            <person name="Yamagata H."/>
            <person name="Yamada T."/>
            <person name="Ye Y."/>
            <person name="Shaw J.R."/>
            <person name="Andrews J."/>
            <person name="Crease T.J."/>
            <person name="Tang H."/>
            <person name="Lucas S.M."/>
            <person name="Robertson H.M."/>
            <person name="Bork P."/>
            <person name="Koonin E.V."/>
            <person name="Zdobnov E.M."/>
            <person name="Grigoriev I.V."/>
            <person name="Lynch M."/>
            <person name="Boore J.L."/>
        </authorList>
    </citation>
    <scope>NUCLEOTIDE SEQUENCE [LARGE SCALE GENOMIC DNA]</scope>
</reference>
<organism evidence="2 3">
    <name type="scientific">Daphnia pulex</name>
    <name type="common">Water flea</name>
    <dbReference type="NCBI Taxonomy" id="6669"/>
    <lineage>
        <taxon>Eukaryota</taxon>
        <taxon>Metazoa</taxon>
        <taxon>Ecdysozoa</taxon>
        <taxon>Arthropoda</taxon>
        <taxon>Crustacea</taxon>
        <taxon>Branchiopoda</taxon>
        <taxon>Diplostraca</taxon>
        <taxon>Cladocera</taxon>
        <taxon>Anomopoda</taxon>
        <taxon>Daphniidae</taxon>
        <taxon>Daphnia</taxon>
    </lineage>
</organism>
<dbReference type="AlphaFoldDB" id="E9H616"/>
<dbReference type="EMBL" id="GL732595">
    <property type="protein sequence ID" value="EFX72819.1"/>
    <property type="molecule type" value="Genomic_DNA"/>
</dbReference>
<sequence length="93" mass="10652">MDAEAALLDKEIQRINQILQETTKDKNKIELEAGRDKAELEEKNLFSNKTNGDLIQANKKFQQLKKRYDLLKESLDLLKGGMVRADVTTFGQN</sequence>